<dbReference type="EMBL" id="BOPZ01000006">
    <property type="protein sequence ID" value="GIM28447.1"/>
    <property type="molecule type" value="Genomic_DNA"/>
</dbReference>
<protein>
    <submittedName>
        <fullName evidence="1">Uncharacterized protein</fullName>
    </submittedName>
</protein>
<organism evidence="1 2">
    <name type="scientific">Clostridium polyendosporum</name>
    <dbReference type="NCBI Taxonomy" id="69208"/>
    <lineage>
        <taxon>Bacteria</taxon>
        <taxon>Bacillati</taxon>
        <taxon>Bacillota</taxon>
        <taxon>Clostridia</taxon>
        <taxon>Eubacteriales</taxon>
        <taxon>Clostridiaceae</taxon>
        <taxon>Clostridium</taxon>
    </lineage>
</organism>
<evidence type="ECO:0000313" key="2">
    <source>
        <dbReference type="Proteomes" id="UP000679179"/>
    </source>
</evidence>
<comment type="caution">
    <text evidence="1">The sequence shown here is derived from an EMBL/GenBank/DDBJ whole genome shotgun (WGS) entry which is preliminary data.</text>
</comment>
<reference evidence="1" key="1">
    <citation type="submission" date="2021-03" db="EMBL/GenBank/DDBJ databases">
        <title>Taxonomic study of Clostridium polyendosporum from meadow-gley soil under rice.</title>
        <authorList>
            <person name="Kobayashi H."/>
            <person name="Tanizawa Y."/>
            <person name="Yagura M."/>
        </authorList>
    </citation>
    <scope>NUCLEOTIDE SEQUENCE</scope>
    <source>
        <strain evidence="1">JCM 30710</strain>
    </source>
</reference>
<accession>A0A919RY65</accession>
<dbReference type="Proteomes" id="UP000679179">
    <property type="component" value="Unassembled WGS sequence"/>
</dbReference>
<proteinExistence type="predicted"/>
<gene>
    <name evidence="1" type="ORF">CPJCM30710_11130</name>
</gene>
<dbReference type="AlphaFoldDB" id="A0A919RY65"/>
<name>A0A919RY65_9CLOT</name>
<evidence type="ECO:0000313" key="1">
    <source>
        <dbReference type="EMBL" id="GIM28447.1"/>
    </source>
</evidence>
<keyword evidence="2" id="KW-1185">Reference proteome</keyword>
<sequence length="54" mass="6516">MFRTKKDKYFIIVCYVLSMYLQKEEITRLRHYNEDIISIEILSAIKVTSSWNAI</sequence>